<dbReference type="SMART" id="SM00304">
    <property type="entry name" value="HAMP"/>
    <property type="match status" value="2"/>
</dbReference>
<evidence type="ECO:0000256" key="5">
    <source>
        <dbReference type="PROSITE-ProRule" id="PRU00284"/>
    </source>
</evidence>
<dbReference type="PANTHER" id="PTHR32089">
    <property type="entry name" value="METHYL-ACCEPTING CHEMOTAXIS PROTEIN MCPB"/>
    <property type="match status" value="1"/>
</dbReference>
<sequence>MTTHVAGAGRRGWWRWLADRRIRTKILTAVALVATLSTVDSVFALEELGATNDRVDTVAGHTRLVEAAGELREAVYRARINSLDLFLAQDRATVTTRTQGITTTAQAVADAEAALRTHPLSAAARQALATFDTTWTAYLAVLRDELQPLAVRGDLTAIESVRAAKIAPLTATISTALDSLVSQAVQAAHREQAQADEAYRETFAVVASVLAGTLLFGILLAVAVARLISTALGRCMTALRRIGAGDLTARAQVDVRDDLGELADTLNATAAAVGDTVRRVSDSAHRLADTSAQMSTVATDLSGSAQTSSRQAATVSDEARRVSGNVSAVAAGAEQMGAAIREITTNATEASRVAANAAQITGNAQVSVQNLGASSAQIGSVVKLITSIAEQTNLLALNATIEAARAGDAGKGFAVVAGEVKDLAQETARATEQIGAQVTAIQQETDSTIAAIGRIAEVIGRVNDYTTTIASAVEQQTAVTAEISRSVAETAASATSIATNIAGVATTADAVTTGATETRHTAGDLATMATELRNAIATYKV</sequence>
<feature type="compositionally biased region" description="Polar residues" evidence="6">
    <location>
        <begin position="298"/>
        <end position="314"/>
    </location>
</feature>
<evidence type="ECO:0000256" key="7">
    <source>
        <dbReference type="SAM" id="Phobius"/>
    </source>
</evidence>
<dbReference type="PROSITE" id="PS50885">
    <property type="entry name" value="HAMP"/>
    <property type="match status" value="1"/>
</dbReference>
<dbReference type="RefSeq" id="WP_229835890.1">
    <property type="nucleotide sequence ID" value="NZ_BMPI01000029.1"/>
</dbReference>
<keyword evidence="3 5" id="KW-0807">Transducer</keyword>
<dbReference type="SMART" id="SM00283">
    <property type="entry name" value="MA"/>
    <property type="match status" value="1"/>
</dbReference>
<feature type="region of interest" description="Disordered" evidence="6">
    <location>
        <begin position="298"/>
        <end position="317"/>
    </location>
</feature>
<evidence type="ECO:0000259" key="9">
    <source>
        <dbReference type="PROSITE" id="PS50885"/>
    </source>
</evidence>
<evidence type="ECO:0000313" key="11">
    <source>
        <dbReference type="Proteomes" id="UP000642070"/>
    </source>
</evidence>
<dbReference type="InterPro" id="IPR024478">
    <property type="entry name" value="HlyB_4HB_MCP"/>
</dbReference>
<dbReference type="InterPro" id="IPR004090">
    <property type="entry name" value="Chemotax_Me-accpt_rcpt"/>
</dbReference>
<dbReference type="Proteomes" id="UP000642070">
    <property type="component" value="Unassembled WGS sequence"/>
</dbReference>
<dbReference type="Pfam" id="PF00672">
    <property type="entry name" value="HAMP"/>
    <property type="match status" value="1"/>
</dbReference>
<dbReference type="SUPFAM" id="SSF58104">
    <property type="entry name" value="Methyl-accepting chemotaxis protein (MCP) signaling domain"/>
    <property type="match status" value="1"/>
</dbReference>
<dbReference type="InterPro" id="IPR003660">
    <property type="entry name" value="HAMP_dom"/>
</dbReference>
<reference evidence="10" key="1">
    <citation type="journal article" date="2014" name="Int. J. Syst. Evol. Microbiol.">
        <title>Complete genome sequence of Corynebacterium casei LMG S-19264T (=DSM 44701T), isolated from a smear-ripened cheese.</title>
        <authorList>
            <consortium name="US DOE Joint Genome Institute (JGI-PGF)"/>
            <person name="Walter F."/>
            <person name="Albersmeier A."/>
            <person name="Kalinowski J."/>
            <person name="Ruckert C."/>
        </authorList>
    </citation>
    <scope>NUCLEOTIDE SEQUENCE</scope>
    <source>
        <strain evidence="10">JCM 19831</strain>
    </source>
</reference>
<evidence type="ECO:0000256" key="2">
    <source>
        <dbReference type="ARBA" id="ARBA00022989"/>
    </source>
</evidence>
<dbReference type="CDD" id="cd06225">
    <property type="entry name" value="HAMP"/>
    <property type="match status" value="1"/>
</dbReference>
<evidence type="ECO:0000256" key="3">
    <source>
        <dbReference type="ARBA" id="ARBA00023224"/>
    </source>
</evidence>
<feature type="transmembrane region" description="Helical" evidence="7">
    <location>
        <begin position="203"/>
        <end position="228"/>
    </location>
</feature>
<dbReference type="GO" id="GO:0006935">
    <property type="term" value="P:chemotaxis"/>
    <property type="evidence" value="ECO:0007669"/>
    <property type="project" value="InterPro"/>
</dbReference>
<evidence type="ECO:0008006" key="12">
    <source>
        <dbReference type="Google" id="ProtNLM"/>
    </source>
</evidence>
<comment type="similarity">
    <text evidence="4">Belongs to the methyl-accepting chemotaxis (MCP) protein family.</text>
</comment>
<reference evidence="10" key="2">
    <citation type="submission" date="2020-09" db="EMBL/GenBank/DDBJ databases">
        <authorList>
            <person name="Sun Q."/>
            <person name="Ohkuma M."/>
        </authorList>
    </citation>
    <scope>NUCLEOTIDE SEQUENCE</scope>
    <source>
        <strain evidence="10">JCM 19831</strain>
    </source>
</reference>
<organism evidence="10 11">
    <name type="scientific">Dactylosporangium sucinum</name>
    <dbReference type="NCBI Taxonomy" id="1424081"/>
    <lineage>
        <taxon>Bacteria</taxon>
        <taxon>Bacillati</taxon>
        <taxon>Actinomycetota</taxon>
        <taxon>Actinomycetes</taxon>
        <taxon>Micromonosporales</taxon>
        <taxon>Micromonosporaceae</taxon>
        <taxon>Dactylosporangium</taxon>
    </lineage>
</organism>
<dbReference type="PANTHER" id="PTHR32089:SF112">
    <property type="entry name" value="LYSOZYME-LIKE PROTEIN-RELATED"/>
    <property type="match status" value="1"/>
</dbReference>
<feature type="domain" description="Methyl-accepting transducer" evidence="8">
    <location>
        <begin position="283"/>
        <end position="512"/>
    </location>
</feature>
<proteinExistence type="inferred from homology"/>
<dbReference type="GO" id="GO:0004888">
    <property type="term" value="F:transmembrane signaling receptor activity"/>
    <property type="evidence" value="ECO:0007669"/>
    <property type="project" value="InterPro"/>
</dbReference>
<gene>
    <name evidence="10" type="ORF">GCM10007977_055580</name>
</gene>
<keyword evidence="7" id="KW-0472">Membrane</keyword>
<dbReference type="AlphaFoldDB" id="A0A917U0N3"/>
<dbReference type="InterPro" id="IPR004089">
    <property type="entry name" value="MCPsignal_dom"/>
</dbReference>
<keyword evidence="2 7" id="KW-1133">Transmembrane helix</keyword>
<evidence type="ECO:0000256" key="6">
    <source>
        <dbReference type="SAM" id="MobiDB-lite"/>
    </source>
</evidence>
<dbReference type="Pfam" id="PF12729">
    <property type="entry name" value="4HB_MCP_1"/>
    <property type="match status" value="1"/>
</dbReference>
<dbReference type="EMBL" id="BMPI01000029">
    <property type="protein sequence ID" value="GGM46765.1"/>
    <property type="molecule type" value="Genomic_DNA"/>
</dbReference>
<dbReference type="GO" id="GO:0007165">
    <property type="term" value="P:signal transduction"/>
    <property type="evidence" value="ECO:0007669"/>
    <property type="project" value="UniProtKB-KW"/>
</dbReference>
<dbReference type="PRINTS" id="PR00260">
    <property type="entry name" value="CHEMTRNSDUCR"/>
</dbReference>
<feature type="domain" description="HAMP" evidence="9">
    <location>
        <begin position="226"/>
        <end position="278"/>
    </location>
</feature>
<dbReference type="Pfam" id="PF00015">
    <property type="entry name" value="MCPsignal"/>
    <property type="match status" value="1"/>
</dbReference>
<comment type="caution">
    <text evidence="10">The sequence shown here is derived from an EMBL/GenBank/DDBJ whole genome shotgun (WGS) entry which is preliminary data.</text>
</comment>
<evidence type="ECO:0000256" key="1">
    <source>
        <dbReference type="ARBA" id="ARBA00022692"/>
    </source>
</evidence>
<evidence type="ECO:0000256" key="4">
    <source>
        <dbReference type="ARBA" id="ARBA00029447"/>
    </source>
</evidence>
<dbReference type="Gene3D" id="1.10.287.950">
    <property type="entry name" value="Methyl-accepting chemotaxis protein"/>
    <property type="match status" value="1"/>
</dbReference>
<dbReference type="GO" id="GO:0016020">
    <property type="term" value="C:membrane"/>
    <property type="evidence" value="ECO:0007669"/>
    <property type="project" value="InterPro"/>
</dbReference>
<dbReference type="PROSITE" id="PS50111">
    <property type="entry name" value="CHEMOTAXIS_TRANSDUC_2"/>
    <property type="match status" value="1"/>
</dbReference>
<keyword evidence="11" id="KW-1185">Reference proteome</keyword>
<evidence type="ECO:0000259" key="8">
    <source>
        <dbReference type="PROSITE" id="PS50111"/>
    </source>
</evidence>
<accession>A0A917U0N3</accession>
<name>A0A917U0N3_9ACTN</name>
<protein>
    <recommendedName>
        <fullName evidence="12">Methyl-accepting chemotaxis protein</fullName>
    </recommendedName>
</protein>
<keyword evidence="1 7" id="KW-0812">Transmembrane</keyword>
<evidence type="ECO:0000313" key="10">
    <source>
        <dbReference type="EMBL" id="GGM46765.1"/>
    </source>
</evidence>